<sequence>MKAIITNNVAVALSFFICLSFLPLLNASEDMDNPASQICEKSATKLCYDTLYKEPDATRVDFLSLSIIAINMTNKNGTAICDYINKGAKGFEDKKVLKKCQVDIRKAMHNLDNARKPIKPEKRTIPLEVKKLVNQSISDGHGCLDMLNPPKPPTELKLFKDALNVLEDSWKLVWSFARPQRVRQFFWLAFKECLLTNAERCRRGMSDNSSCNLCGFVNESIIHSLRDCCKARDVWKQVIPSMLLRRFFSYSLKDWLTINLRNEFGLVFQEFDWRSLFGILCWKIWKQRCLCVFQDVSFNKDHILHSSWSWVKALKFLFGRPVESTRRRNRCRKWSPPPSGSIKLNTDGARNLVSRLAALVVVARDEFGNLVCGVGRNIGRCSVEQVELWAIYDGFSMEWDAQWRDVVETDCALVIKGINGDSRGYAHRDLIPKEVLEGSGSVCPAPQSRPSVL</sequence>
<dbReference type="InterPro" id="IPR006501">
    <property type="entry name" value="Pectinesterase_inhib_dom"/>
</dbReference>
<feature type="domain" description="RNase H type-1" evidence="2">
    <location>
        <begin position="345"/>
        <end position="424"/>
    </location>
</feature>
<dbReference type="CDD" id="cd06222">
    <property type="entry name" value="RNase_H_like"/>
    <property type="match status" value="1"/>
</dbReference>
<dbReference type="OrthoDB" id="990159at2759"/>
<feature type="domain" description="Reverse transcriptase zinc-binding" evidence="3">
    <location>
        <begin position="168"/>
        <end position="235"/>
    </location>
</feature>
<dbReference type="EMBL" id="KZ662711">
    <property type="protein sequence ID" value="PPS20188.1"/>
    <property type="molecule type" value="Genomic_DNA"/>
</dbReference>
<keyword evidence="1" id="KW-0732">Signal</keyword>
<feature type="signal peptide" evidence="1">
    <location>
        <begin position="1"/>
        <end position="27"/>
    </location>
</feature>
<dbReference type="InterPro" id="IPR026960">
    <property type="entry name" value="RVT-Znf"/>
</dbReference>
<dbReference type="InterPro" id="IPR035513">
    <property type="entry name" value="Invertase/methylesterase_inhib"/>
</dbReference>
<evidence type="ECO:0008006" key="6">
    <source>
        <dbReference type="Google" id="ProtNLM"/>
    </source>
</evidence>
<evidence type="ECO:0000313" key="4">
    <source>
        <dbReference type="EMBL" id="PPS20188.1"/>
    </source>
</evidence>
<dbReference type="NCBIfam" id="TIGR01614">
    <property type="entry name" value="PME_inhib"/>
    <property type="match status" value="1"/>
</dbReference>
<dbReference type="SUPFAM" id="SSF101148">
    <property type="entry name" value="Plant invertase/pectin methylesterase inhibitor"/>
    <property type="match status" value="1"/>
</dbReference>
<dbReference type="PANTHER" id="PTHR47723">
    <property type="entry name" value="OS05G0353850 PROTEIN"/>
    <property type="match status" value="1"/>
</dbReference>
<organism evidence="4 5">
    <name type="scientific">Gossypium barbadense</name>
    <name type="common">Sea Island cotton</name>
    <name type="synonym">Hibiscus barbadensis</name>
    <dbReference type="NCBI Taxonomy" id="3634"/>
    <lineage>
        <taxon>Eukaryota</taxon>
        <taxon>Viridiplantae</taxon>
        <taxon>Streptophyta</taxon>
        <taxon>Embryophyta</taxon>
        <taxon>Tracheophyta</taxon>
        <taxon>Spermatophyta</taxon>
        <taxon>Magnoliopsida</taxon>
        <taxon>eudicotyledons</taxon>
        <taxon>Gunneridae</taxon>
        <taxon>Pentapetalae</taxon>
        <taxon>rosids</taxon>
        <taxon>malvids</taxon>
        <taxon>Malvales</taxon>
        <taxon>Malvaceae</taxon>
        <taxon>Malvoideae</taxon>
        <taxon>Gossypium</taxon>
    </lineage>
</organism>
<evidence type="ECO:0000259" key="2">
    <source>
        <dbReference type="Pfam" id="PF13456"/>
    </source>
</evidence>
<dbReference type="PANTHER" id="PTHR47723:SF13">
    <property type="entry name" value="PUTATIVE-RELATED"/>
    <property type="match status" value="1"/>
</dbReference>
<feature type="chain" id="PRO_5015192238" description="Pectinesterase inhibitor domain-containing protein" evidence="1">
    <location>
        <begin position="28"/>
        <end position="453"/>
    </location>
</feature>
<dbReference type="Pfam" id="PF13966">
    <property type="entry name" value="zf-RVT"/>
    <property type="match status" value="1"/>
</dbReference>
<dbReference type="GO" id="GO:0004857">
    <property type="term" value="F:enzyme inhibitor activity"/>
    <property type="evidence" value="ECO:0007669"/>
    <property type="project" value="InterPro"/>
</dbReference>
<reference evidence="4 5" key="1">
    <citation type="submission" date="2015-01" db="EMBL/GenBank/DDBJ databases">
        <title>Genome of allotetraploid Gossypium barbadense reveals genomic plasticity and fiber elongation in cotton evolution.</title>
        <authorList>
            <person name="Chen X."/>
            <person name="Liu X."/>
            <person name="Zhao B."/>
            <person name="Zheng H."/>
            <person name="Hu Y."/>
            <person name="Lu G."/>
            <person name="Yang C."/>
            <person name="Chen J."/>
            <person name="Shan C."/>
            <person name="Zhang L."/>
            <person name="Zhou Y."/>
            <person name="Wang L."/>
            <person name="Guo W."/>
            <person name="Bai Y."/>
            <person name="Ruan J."/>
            <person name="Shangguan X."/>
            <person name="Mao Y."/>
            <person name="Jiang J."/>
            <person name="Zhu Y."/>
            <person name="Lei J."/>
            <person name="Kang H."/>
            <person name="Chen S."/>
            <person name="He X."/>
            <person name="Wang R."/>
            <person name="Wang Y."/>
            <person name="Chen J."/>
            <person name="Wang L."/>
            <person name="Yu S."/>
            <person name="Wang B."/>
            <person name="Wei J."/>
            <person name="Song S."/>
            <person name="Lu X."/>
            <person name="Gao Z."/>
            <person name="Gu W."/>
            <person name="Deng X."/>
            <person name="Ma D."/>
            <person name="Wang S."/>
            <person name="Liang W."/>
            <person name="Fang L."/>
            <person name="Cai C."/>
            <person name="Zhu X."/>
            <person name="Zhou B."/>
            <person name="Zhang Y."/>
            <person name="Chen Z."/>
            <person name="Xu S."/>
            <person name="Zhu R."/>
            <person name="Wang S."/>
            <person name="Zhang T."/>
            <person name="Zhao G."/>
        </authorList>
    </citation>
    <scope>NUCLEOTIDE SEQUENCE [LARGE SCALE GENOMIC DNA]</scope>
    <source>
        <strain evidence="5">cv. Xinhai21</strain>
        <tissue evidence="4">Leaf</tissue>
    </source>
</reference>
<gene>
    <name evidence="4" type="ORF">GOBAR_AA00390</name>
</gene>
<proteinExistence type="predicted"/>
<dbReference type="InterPro" id="IPR002156">
    <property type="entry name" value="RNaseH_domain"/>
</dbReference>
<dbReference type="InterPro" id="IPR036397">
    <property type="entry name" value="RNaseH_sf"/>
</dbReference>
<dbReference type="Gene3D" id="1.20.140.40">
    <property type="entry name" value="Invertase/pectin methylesterase inhibitor family protein"/>
    <property type="match status" value="1"/>
</dbReference>
<dbReference type="AlphaFoldDB" id="A0A2P5YX65"/>
<dbReference type="Gene3D" id="3.30.420.10">
    <property type="entry name" value="Ribonuclease H-like superfamily/Ribonuclease H"/>
    <property type="match status" value="1"/>
</dbReference>
<accession>A0A2P5YX65</accession>
<dbReference type="Proteomes" id="UP000239757">
    <property type="component" value="Unassembled WGS sequence"/>
</dbReference>
<dbReference type="GO" id="GO:0004523">
    <property type="term" value="F:RNA-DNA hybrid ribonuclease activity"/>
    <property type="evidence" value="ECO:0007669"/>
    <property type="project" value="InterPro"/>
</dbReference>
<dbReference type="GO" id="GO:0003676">
    <property type="term" value="F:nucleic acid binding"/>
    <property type="evidence" value="ECO:0007669"/>
    <property type="project" value="InterPro"/>
</dbReference>
<evidence type="ECO:0000259" key="3">
    <source>
        <dbReference type="Pfam" id="PF13966"/>
    </source>
</evidence>
<dbReference type="InterPro" id="IPR053151">
    <property type="entry name" value="RNase_H-like"/>
</dbReference>
<name>A0A2P5YX65_GOSBA</name>
<evidence type="ECO:0000256" key="1">
    <source>
        <dbReference type="SAM" id="SignalP"/>
    </source>
</evidence>
<dbReference type="InterPro" id="IPR044730">
    <property type="entry name" value="RNase_H-like_dom_plant"/>
</dbReference>
<protein>
    <recommendedName>
        <fullName evidence="6">Pectinesterase inhibitor domain-containing protein</fullName>
    </recommendedName>
</protein>
<dbReference type="Pfam" id="PF13456">
    <property type="entry name" value="RVT_3"/>
    <property type="match status" value="1"/>
</dbReference>
<evidence type="ECO:0000313" key="5">
    <source>
        <dbReference type="Proteomes" id="UP000239757"/>
    </source>
</evidence>